<keyword evidence="3" id="KW-1185">Reference proteome</keyword>
<proteinExistence type="predicted"/>
<protein>
    <submittedName>
        <fullName evidence="2">Jg5607 protein</fullName>
    </submittedName>
</protein>
<dbReference type="GO" id="GO:0006744">
    <property type="term" value="P:ubiquinone biosynthetic process"/>
    <property type="evidence" value="ECO:0007669"/>
    <property type="project" value="TreeGrafter"/>
</dbReference>
<dbReference type="InterPro" id="IPR051409">
    <property type="entry name" value="Atypical_kinase_ADCK"/>
</dbReference>
<comment type="caution">
    <text evidence="2">The sequence shown here is derived from an EMBL/GenBank/DDBJ whole genome shotgun (WGS) entry which is preliminary data.</text>
</comment>
<dbReference type="Pfam" id="PF03109">
    <property type="entry name" value="ABC1"/>
    <property type="match status" value="1"/>
</dbReference>
<evidence type="ECO:0000313" key="2">
    <source>
        <dbReference type="EMBL" id="CAH2266439.1"/>
    </source>
</evidence>
<evidence type="ECO:0000313" key="3">
    <source>
        <dbReference type="Proteomes" id="UP000838756"/>
    </source>
</evidence>
<sequence length="324" mass="35550">MVAVHGIKQYVTMYKPNFNENLDGTETMDPQLQEDIENLNKQFDETFESLKQTQKKIISSTIVPSVEALVKENKSSSEDKPDIPKDDIVKTRQAPVPSIVASGTGAVPKPIAKKKLKLSENSKARVVPSSRIGRMMSFGSLAAGLGVGTVAQYARNTIQSVTGRVDESSNIFLSPANAERIVDTLCKVRGAALKLGQLLSIQDESVIPSDLQRIFDRVRQSADFMPTWQVEKVMSSQLGPNWRDRIQHFEEQPFAAASIGQVHLAVLHNGQEVAMKVQYPGVAKGINSDIDNLVGVLKVGTQNLSLARGYNFCLLPILSVHIVR</sequence>
<dbReference type="InterPro" id="IPR004147">
    <property type="entry name" value="ABC1_dom"/>
</dbReference>
<dbReference type="EMBL" id="CAKXAJ010026308">
    <property type="protein sequence ID" value="CAH2266439.1"/>
    <property type="molecule type" value="Genomic_DNA"/>
</dbReference>
<dbReference type="AlphaFoldDB" id="A0A8S4SF73"/>
<organism evidence="2 3">
    <name type="scientific">Pararge aegeria aegeria</name>
    <dbReference type="NCBI Taxonomy" id="348720"/>
    <lineage>
        <taxon>Eukaryota</taxon>
        <taxon>Metazoa</taxon>
        <taxon>Ecdysozoa</taxon>
        <taxon>Arthropoda</taxon>
        <taxon>Hexapoda</taxon>
        <taxon>Insecta</taxon>
        <taxon>Pterygota</taxon>
        <taxon>Neoptera</taxon>
        <taxon>Endopterygota</taxon>
        <taxon>Lepidoptera</taxon>
        <taxon>Glossata</taxon>
        <taxon>Ditrysia</taxon>
        <taxon>Papilionoidea</taxon>
        <taxon>Nymphalidae</taxon>
        <taxon>Satyrinae</taxon>
        <taxon>Satyrini</taxon>
        <taxon>Parargina</taxon>
        <taxon>Pararge</taxon>
    </lineage>
</organism>
<dbReference type="OrthoDB" id="201153at2759"/>
<dbReference type="PANTHER" id="PTHR43851">
    <property type="match status" value="1"/>
</dbReference>
<reference evidence="2" key="1">
    <citation type="submission" date="2022-03" db="EMBL/GenBank/DDBJ databases">
        <authorList>
            <person name="Lindestad O."/>
        </authorList>
    </citation>
    <scope>NUCLEOTIDE SEQUENCE</scope>
</reference>
<dbReference type="PANTHER" id="PTHR43851:SF3">
    <property type="entry name" value="COENZYME Q8"/>
    <property type="match status" value="1"/>
</dbReference>
<accession>A0A8S4SF73</accession>
<gene>
    <name evidence="2" type="primary">jg5607</name>
    <name evidence="2" type="ORF">PAEG_LOCUS25291</name>
</gene>
<dbReference type="Proteomes" id="UP000838756">
    <property type="component" value="Unassembled WGS sequence"/>
</dbReference>
<evidence type="ECO:0000259" key="1">
    <source>
        <dbReference type="Pfam" id="PF03109"/>
    </source>
</evidence>
<feature type="domain" description="ABC1 atypical kinase-like" evidence="1">
    <location>
        <begin position="218"/>
        <end position="301"/>
    </location>
</feature>
<name>A0A8S4SF73_9NEOP</name>